<name>A0AAU9JW54_9CILI</name>
<organism evidence="2 3">
    <name type="scientific">Blepharisma stoltei</name>
    <dbReference type="NCBI Taxonomy" id="1481888"/>
    <lineage>
        <taxon>Eukaryota</taxon>
        <taxon>Sar</taxon>
        <taxon>Alveolata</taxon>
        <taxon>Ciliophora</taxon>
        <taxon>Postciliodesmatophora</taxon>
        <taxon>Heterotrichea</taxon>
        <taxon>Heterotrichida</taxon>
        <taxon>Blepharismidae</taxon>
        <taxon>Blepharisma</taxon>
    </lineage>
</organism>
<protein>
    <submittedName>
        <fullName evidence="2">Uncharacterized protein</fullName>
    </submittedName>
</protein>
<keyword evidence="1" id="KW-0472">Membrane</keyword>
<comment type="caution">
    <text evidence="2">The sequence shown here is derived from an EMBL/GenBank/DDBJ whole genome shotgun (WGS) entry which is preliminary data.</text>
</comment>
<evidence type="ECO:0000313" key="3">
    <source>
        <dbReference type="Proteomes" id="UP001162131"/>
    </source>
</evidence>
<gene>
    <name evidence="2" type="ORF">BSTOLATCC_MIC52471</name>
</gene>
<keyword evidence="3" id="KW-1185">Reference proteome</keyword>
<dbReference type="Proteomes" id="UP001162131">
    <property type="component" value="Unassembled WGS sequence"/>
</dbReference>
<accession>A0AAU9JW54</accession>
<dbReference type="EMBL" id="CAJZBQ010000052">
    <property type="protein sequence ID" value="CAG9331065.1"/>
    <property type="molecule type" value="Genomic_DNA"/>
</dbReference>
<proteinExistence type="predicted"/>
<evidence type="ECO:0000313" key="2">
    <source>
        <dbReference type="EMBL" id="CAG9331065.1"/>
    </source>
</evidence>
<evidence type="ECO:0000256" key="1">
    <source>
        <dbReference type="SAM" id="Phobius"/>
    </source>
</evidence>
<reference evidence="2" key="1">
    <citation type="submission" date="2021-09" db="EMBL/GenBank/DDBJ databases">
        <authorList>
            <consortium name="AG Swart"/>
            <person name="Singh M."/>
            <person name="Singh A."/>
            <person name="Seah K."/>
            <person name="Emmerich C."/>
        </authorList>
    </citation>
    <scope>NUCLEOTIDE SEQUENCE</scope>
    <source>
        <strain evidence="2">ATCC30299</strain>
    </source>
</reference>
<sequence length="287" mass="33538">MSLSWLSTKSLFGLTIGLGIGYAGFNFLFHKKPKAHTHETYVSKTLLLAILKEINREMIALAISLATTAAQIREQMSPNYPEKIILQMIESSTSFPKQMESLEKRVYERFNTNKKVVEKAFKKDFHDDPDIQDLCLKARKIVENAFKGILPVIGSPLPDFMTSDFVLSIMREIYNKNTKATLIMIREAETKGILINFKDQRFIEVTQEIETKIELEKREIFEKYRLMHYEDSPSCIIHNAIKQFSQNSKEFRRELNRIENGYHSTIQQIMQNQLSRDQEFQIMNRLD</sequence>
<keyword evidence="1" id="KW-0812">Transmembrane</keyword>
<feature type="transmembrane region" description="Helical" evidence="1">
    <location>
        <begin position="12"/>
        <end position="29"/>
    </location>
</feature>
<dbReference type="AlphaFoldDB" id="A0AAU9JW54"/>
<keyword evidence="1" id="KW-1133">Transmembrane helix</keyword>